<dbReference type="Gene3D" id="1.50.10.20">
    <property type="match status" value="1"/>
</dbReference>
<dbReference type="SUPFAM" id="SSF48208">
    <property type="entry name" value="Six-hairpin glycosidases"/>
    <property type="match status" value="1"/>
</dbReference>
<reference evidence="1 2" key="1">
    <citation type="submission" date="2014-07" db="EMBL/GenBank/DDBJ databases">
        <title>Complete genome sequence of a moderately halophilic bacterium Terribacillus aidingensis MP602, isolated from Cryptomeria fortunei in Tianmu mountain in China.</title>
        <authorList>
            <person name="Wang Y."/>
            <person name="Lu P."/>
            <person name="Zhang L."/>
        </authorList>
    </citation>
    <scope>NUCLEOTIDE SEQUENCE [LARGE SCALE GENOMIC DNA]</scope>
    <source>
        <strain evidence="1 2">MP602</strain>
    </source>
</reference>
<dbReference type="AlphaFoldDB" id="A0A075LT19"/>
<evidence type="ECO:0000313" key="2">
    <source>
        <dbReference type="Proteomes" id="UP000027980"/>
    </source>
</evidence>
<dbReference type="OrthoDB" id="9810718at2"/>
<dbReference type="KEGG" id="tap:GZ22_13780"/>
<dbReference type="GeneID" id="34222182"/>
<gene>
    <name evidence="1" type="ORF">GZ22_13780</name>
</gene>
<protein>
    <submittedName>
        <fullName evidence="1">Uncharacterized protein</fullName>
    </submittedName>
</protein>
<evidence type="ECO:0000313" key="1">
    <source>
        <dbReference type="EMBL" id="AIF67598.1"/>
    </source>
</evidence>
<proteinExistence type="predicted"/>
<dbReference type="RefSeq" id="WP_038563385.1">
    <property type="nucleotide sequence ID" value="NZ_CP008876.1"/>
</dbReference>
<organism evidence="1 2">
    <name type="scientific">Terribacillus saccharophilus</name>
    <dbReference type="NCBI Taxonomy" id="361277"/>
    <lineage>
        <taxon>Bacteria</taxon>
        <taxon>Bacillati</taxon>
        <taxon>Bacillota</taxon>
        <taxon>Bacilli</taxon>
        <taxon>Bacillales</taxon>
        <taxon>Bacillaceae</taxon>
        <taxon>Terribacillus</taxon>
    </lineage>
</organism>
<dbReference type="GO" id="GO:0005975">
    <property type="term" value="P:carbohydrate metabolic process"/>
    <property type="evidence" value="ECO:0007669"/>
    <property type="project" value="InterPro"/>
</dbReference>
<sequence length="567" mass="65561">MQPELFTTNKIRTQLDLAEQQLHALKDTISPSVRNHTANTYILFASLGTFNSQAEVIYSGHHHFNTAVSELLRRIEIHSRKRSIIYPWIKIDAVSQVKPISFQSLQDAIASCKTNHFKYGISFDKEFNLAFLEQEFNGNEFIQENRSSGLKNWFEDAVNSYLLKRAWNRPLNPFQLSQYKERTVFLFDTVSTFIGPKAIIHLQHGNHKNGIRPIRHLDRHIDTLIQCSTNHLRDRVQQDGKFDYGIYAAASKIITSYNLIKHADAIHSLAEGYRWKRSLQQQDPILLQRMKAALDYLLKFQAEKDSKTILIEKDSKNQLYSLGATAAAVIAIADYQSLTGDEQYLEAAKKMANGMLTLQNRSGSFLNITAKQHQAGYDAKAVYALLRLYQLDSYPLWLERSKLAFEHFINRRVQPAPNHWLSYAVYEMTGIIPDRRYFAVKLQSIQKRLAAMKGNTNPSPTQLQILLCTRRLLDRMHHAQLGHLLRGFDMKNLEDTIHSRADQQRIGFFYPEIAMYMENPSSVVGSFFNRQHGFRVRIDDLHHNISSYCLYAQYYLTDHQDQSLIPS</sequence>
<dbReference type="EMBL" id="CP008876">
    <property type="protein sequence ID" value="AIF67598.1"/>
    <property type="molecule type" value="Genomic_DNA"/>
</dbReference>
<name>A0A075LT19_9BACI</name>
<dbReference type="HOGENOM" id="CLU_032113_0_0_9"/>
<dbReference type="InterPro" id="IPR008928">
    <property type="entry name" value="6-hairpin_glycosidase_sf"/>
</dbReference>
<accession>A0A075LT19</accession>
<dbReference type="Proteomes" id="UP000027980">
    <property type="component" value="Chromosome"/>
</dbReference>